<dbReference type="InterPro" id="IPR056778">
    <property type="entry name" value="UPF0261_C"/>
</dbReference>
<reference evidence="5 6" key="1">
    <citation type="submission" date="2020-04" db="EMBL/GenBank/DDBJ databases">
        <title>Description of novel Gluconacetobacter.</title>
        <authorList>
            <person name="Sombolestani A."/>
        </authorList>
    </citation>
    <scope>NUCLEOTIDE SEQUENCE [LARGE SCALE GENOMIC DNA]</scope>
    <source>
        <strain evidence="4 5">LMG 1728</strain>
        <strain evidence="3 6">LMG 1731</strain>
    </source>
</reference>
<organism evidence="3 6">
    <name type="scientific">Gluconacetobacter dulcium</name>
    <dbReference type="NCBI Taxonomy" id="2729096"/>
    <lineage>
        <taxon>Bacteria</taxon>
        <taxon>Pseudomonadati</taxon>
        <taxon>Pseudomonadota</taxon>
        <taxon>Alphaproteobacteria</taxon>
        <taxon>Acetobacterales</taxon>
        <taxon>Acetobacteraceae</taxon>
        <taxon>Gluconacetobacter</taxon>
    </lineage>
</organism>
<dbReference type="InterPro" id="IPR008322">
    <property type="entry name" value="UPF0261"/>
</dbReference>
<keyword evidence="5" id="KW-1185">Reference proteome</keyword>
<dbReference type="Pfam" id="PF06792">
    <property type="entry name" value="UPF0261"/>
    <property type="match status" value="1"/>
</dbReference>
<dbReference type="CDD" id="cd15488">
    <property type="entry name" value="Tm-1-like"/>
    <property type="match status" value="1"/>
</dbReference>
<dbReference type="InterPro" id="IPR044122">
    <property type="entry name" value="UPF0261_N"/>
</dbReference>
<dbReference type="NCBIfam" id="NF002673">
    <property type="entry name" value="PRK02399.1-1"/>
    <property type="match status" value="1"/>
</dbReference>
<dbReference type="Gene3D" id="3.40.50.12020">
    <property type="entry name" value="Uncharacterised protein family UPF0261, NN domain"/>
    <property type="match status" value="1"/>
</dbReference>
<dbReference type="AlphaFoldDB" id="A0A7W4IJB8"/>
<protein>
    <submittedName>
        <fullName evidence="3">Tm-1-like ATP-binding domain-containing protein</fullName>
    </submittedName>
</protein>
<dbReference type="EMBL" id="JABEQO010000004">
    <property type="protein sequence ID" value="MBB2163789.1"/>
    <property type="molecule type" value="Genomic_DNA"/>
</dbReference>
<dbReference type="Gene3D" id="3.40.50.12030">
    <property type="entry name" value="Uncharacterised protein family UPF0261, NC domain"/>
    <property type="match status" value="1"/>
</dbReference>
<sequence length="414" mass="44331">MTGGRHLMASHVYILGTADTKSDELLFLRGVLADRGVSGRIVDVSTGGMSPDCVDIAARVVADCHPEGAAAVFCGERGRAIAAMSEALRRFLPARDDLAGVVAIGGSGGAAVVAPAMQALPIGLPKILVSTVASGNVAPYVGDVDLSMVYSVVDLMGLNRISRSILTNAANAMAGMTRHRPSPDADRHPAVGITMFGVTTPCVTEAVRVLGESFESLVFHATGTGGRSMERLVDQGVIRGVLDITTTEFCDFVAGGIFACRAERLEAIARTGVPYVGSCGGLDMVNFGTMESVPDHYRDRVFVRHNPFITLMRTTADECREMGRLIGERLNRCDGPVRFYYPENGFSELDRPGQPFYDPEADAAFRDALLATLRQTARRRVVSLPCALNDPAFARAMATDFKTLFKETQPHAQN</sequence>
<dbReference type="PANTHER" id="PTHR31862:SF1">
    <property type="entry name" value="UPF0261 DOMAIN PROTEIN (AFU_ORTHOLOGUE AFUA_1G10120)"/>
    <property type="match status" value="1"/>
</dbReference>
<dbReference type="Proteomes" id="UP000540490">
    <property type="component" value="Unassembled WGS sequence"/>
</dbReference>
<evidence type="ECO:0000313" key="6">
    <source>
        <dbReference type="Proteomes" id="UP000561077"/>
    </source>
</evidence>
<evidence type="ECO:0000313" key="3">
    <source>
        <dbReference type="EMBL" id="MBB2163789.1"/>
    </source>
</evidence>
<dbReference type="InterPro" id="IPR051353">
    <property type="entry name" value="Tobamovirus_resist_UPF0261"/>
</dbReference>
<proteinExistence type="predicted"/>
<dbReference type="PANTHER" id="PTHR31862">
    <property type="entry name" value="UPF0261 DOMAIN PROTEIN (AFU_ORTHOLOGUE AFUA_1G10120)"/>
    <property type="match status" value="1"/>
</dbReference>
<dbReference type="GO" id="GO:0005524">
    <property type="term" value="F:ATP binding"/>
    <property type="evidence" value="ECO:0007669"/>
    <property type="project" value="UniProtKB-KW"/>
</dbReference>
<dbReference type="NCBIfam" id="NF002674">
    <property type="entry name" value="PRK02399.1-2"/>
    <property type="match status" value="1"/>
</dbReference>
<dbReference type="PIRSF" id="PIRSF033271">
    <property type="entry name" value="UCP033271"/>
    <property type="match status" value="1"/>
</dbReference>
<name>A0A7W4IJB8_9PROT</name>
<dbReference type="EMBL" id="JABEQN010000005">
    <property type="protein sequence ID" value="MBB2193115.1"/>
    <property type="molecule type" value="Genomic_DNA"/>
</dbReference>
<gene>
    <name evidence="4" type="ORF">HLH25_05555</name>
    <name evidence="3" type="ORF">HLH26_04400</name>
</gene>
<evidence type="ECO:0000259" key="2">
    <source>
        <dbReference type="Pfam" id="PF23189"/>
    </source>
</evidence>
<evidence type="ECO:0000313" key="5">
    <source>
        <dbReference type="Proteomes" id="UP000540490"/>
    </source>
</evidence>
<dbReference type="Pfam" id="PF23189">
    <property type="entry name" value="UPF0261_C"/>
    <property type="match status" value="1"/>
</dbReference>
<accession>A0A7W4IJB8</accession>
<feature type="domain" description="UPF0261" evidence="2">
    <location>
        <begin position="189"/>
        <end position="404"/>
    </location>
</feature>
<evidence type="ECO:0000313" key="4">
    <source>
        <dbReference type="EMBL" id="MBB2193115.1"/>
    </source>
</evidence>
<evidence type="ECO:0000259" key="1">
    <source>
        <dbReference type="Pfam" id="PF06792"/>
    </source>
</evidence>
<comment type="caution">
    <text evidence="3">The sequence shown here is derived from an EMBL/GenBank/DDBJ whole genome shotgun (WGS) entry which is preliminary data.</text>
</comment>
<keyword evidence="3" id="KW-0067">ATP-binding</keyword>
<keyword evidence="3" id="KW-0547">Nucleotide-binding</keyword>
<dbReference type="Proteomes" id="UP000561077">
    <property type="component" value="Unassembled WGS sequence"/>
</dbReference>
<feature type="domain" description="UPF0261" evidence="1">
    <location>
        <begin position="11"/>
        <end position="180"/>
    </location>
</feature>